<dbReference type="EMBL" id="OZ034819">
    <property type="protein sequence ID" value="CAL1392630.1"/>
    <property type="molecule type" value="Genomic_DNA"/>
</dbReference>
<evidence type="ECO:0000313" key="2">
    <source>
        <dbReference type="Proteomes" id="UP001497516"/>
    </source>
</evidence>
<accession>A0AAV2F558</accession>
<reference evidence="1 2" key="1">
    <citation type="submission" date="2024-04" db="EMBL/GenBank/DDBJ databases">
        <authorList>
            <person name="Fracassetti M."/>
        </authorList>
    </citation>
    <scope>NUCLEOTIDE SEQUENCE [LARGE SCALE GENOMIC DNA]</scope>
</reference>
<organism evidence="1 2">
    <name type="scientific">Linum trigynum</name>
    <dbReference type="NCBI Taxonomy" id="586398"/>
    <lineage>
        <taxon>Eukaryota</taxon>
        <taxon>Viridiplantae</taxon>
        <taxon>Streptophyta</taxon>
        <taxon>Embryophyta</taxon>
        <taxon>Tracheophyta</taxon>
        <taxon>Spermatophyta</taxon>
        <taxon>Magnoliopsida</taxon>
        <taxon>eudicotyledons</taxon>
        <taxon>Gunneridae</taxon>
        <taxon>Pentapetalae</taxon>
        <taxon>rosids</taxon>
        <taxon>fabids</taxon>
        <taxon>Malpighiales</taxon>
        <taxon>Linaceae</taxon>
        <taxon>Linum</taxon>
    </lineage>
</organism>
<gene>
    <name evidence="1" type="ORF">LTRI10_LOCUS33261</name>
</gene>
<keyword evidence="2" id="KW-1185">Reference proteome</keyword>
<protein>
    <submittedName>
        <fullName evidence="1">Uncharacterized protein</fullName>
    </submittedName>
</protein>
<name>A0AAV2F558_9ROSI</name>
<proteinExistence type="predicted"/>
<sequence length="71" mass="7892">MPELEGEVQRVILMEGAMPGLLQLSVDGSWRARGLAQELLMMLRGNCDGGSRGKQCKQEMVERVMQEIDDA</sequence>
<dbReference type="Proteomes" id="UP001497516">
    <property type="component" value="Chromosome 6"/>
</dbReference>
<evidence type="ECO:0000313" key="1">
    <source>
        <dbReference type="EMBL" id="CAL1392630.1"/>
    </source>
</evidence>
<dbReference type="AlphaFoldDB" id="A0AAV2F558"/>